<dbReference type="EMBL" id="BAABAT010000085">
    <property type="protein sequence ID" value="GAA4263937.1"/>
    <property type="molecule type" value="Genomic_DNA"/>
</dbReference>
<keyword evidence="2" id="KW-1185">Reference proteome</keyword>
<organism evidence="1 2">
    <name type="scientific">Dactylosporangium darangshiense</name>
    <dbReference type="NCBI Taxonomy" id="579108"/>
    <lineage>
        <taxon>Bacteria</taxon>
        <taxon>Bacillati</taxon>
        <taxon>Actinomycetota</taxon>
        <taxon>Actinomycetes</taxon>
        <taxon>Micromonosporales</taxon>
        <taxon>Micromonosporaceae</taxon>
        <taxon>Dactylosporangium</taxon>
    </lineage>
</organism>
<comment type="caution">
    <text evidence="1">The sequence shown here is derived from an EMBL/GenBank/DDBJ whole genome shotgun (WGS) entry which is preliminary data.</text>
</comment>
<accession>A0ABP8DVT2</accession>
<dbReference type="RefSeq" id="WP_345144136.1">
    <property type="nucleotide sequence ID" value="NZ_BAABAT010000085.1"/>
</dbReference>
<protein>
    <recommendedName>
        <fullName evidence="3">Terpene synthase</fullName>
    </recommendedName>
</protein>
<dbReference type="InterPro" id="IPR008949">
    <property type="entry name" value="Isoprenoid_synthase_dom_sf"/>
</dbReference>
<evidence type="ECO:0008006" key="3">
    <source>
        <dbReference type="Google" id="ProtNLM"/>
    </source>
</evidence>
<evidence type="ECO:0000313" key="2">
    <source>
        <dbReference type="Proteomes" id="UP001500620"/>
    </source>
</evidence>
<dbReference type="Pfam" id="PF19086">
    <property type="entry name" value="Terpene_syn_C_2"/>
    <property type="match status" value="1"/>
</dbReference>
<name>A0ABP8DVT2_9ACTN</name>
<sequence length="297" mass="32712">MFGIDRGDELAATTEQGRICGLAAGGQRDLQAAAAAHRELFPDNPFDPTVFSMVASATAFGAPWCTREQLRIANLTALWVFAVDWRIDYLARTPGDVAAVVANCLATADGEEAGGADALYRFLADIRDELAAAPAFAGHRLVWREELRRMLHAMQREWVWKSQQSVQPGPSFEEYLDNADNFGSSFVNVSHWLFLGDPTAVGHLAELTAVGRTVQRVLRLVNDLATYGRDVGWGDLNALMFGVDRAEVTRHIGKLVSACQEALRPLEHTSPQEAAYLIRQIGFSSGFYHVTDFWGEL</sequence>
<dbReference type="Proteomes" id="UP001500620">
    <property type="component" value="Unassembled WGS sequence"/>
</dbReference>
<evidence type="ECO:0000313" key="1">
    <source>
        <dbReference type="EMBL" id="GAA4263937.1"/>
    </source>
</evidence>
<dbReference type="SUPFAM" id="SSF48576">
    <property type="entry name" value="Terpenoid synthases"/>
    <property type="match status" value="1"/>
</dbReference>
<reference evidence="2" key="1">
    <citation type="journal article" date="2019" name="Int. J. Syst. Evol. Microbiol.">
        <title>The Global Catalogue of Microorganisms (GCM) 10K type strain sequencing project: providing services to taxonomists for standard genome sequencing and annotation.</title>
        <authorList>
            <consortium name="The Broad Institute Genomics Platform"/>
            <consortium name="The Broad Institute Genome Sequencing Center for Infectious Disease"/>
            <person name="Wu L."/>
            <person name="Ma J."/>
        </authorList>
    </citation>
    <scope>NUCLEOTIDE SEQUENCE [LARGE SCALE GENOMIC DNA]</scope>
    <source>
        <strain evidence="2">JCM 17441</strain>
    </source>
</reference>
<proteinExistence type="predicted"/>
<gene>
    <name evidence="1" type="ORF">GCM10022255_113000</name>
</gene>
<dbReference type="Gene3D" id="1.10.600.10">
    <property type="entry name" value="Farnesyl Diphosphate Synthase"/>
    <property type="match status" value="1"/>
</dbReference>